<dbReference type="Pfam" id="PF07654">
    <property type="entry name" value="C1-set"/>
    <property type="match status" value="1"/>
</dbReference>
<reference evidence="9 10" key="1">
    <citation type="submission" date="2019-09" db="EMBL/GenBank/DDBJ databases">
        <title>Bird 10,000 Genomes (B10K) Project - Family phase.</title>
        <authorList>
            <person name="Zhang G."/>
        </authorList>
    </citation>
    <scope>NUCLEOTIDE SEQUENCE [LARGE SCALE GENOMIC DNA]</scope>
    <source>
        <strain evidence="9">B10K-DU-001-53</strain>
        <tissue evidence="9">Muscle</tissue>
    </source>
</reference>
<keyword evidence="6" id="KW-0393">Immunoglobulin domain</keyword>
<feature type="non-terminal residue" evidence="9">
    <location>
        <position position="255"/>
    </location>
</feature>
<dbReference type="InterPro" id="IPR003597">
    <property type="entry name" value="Ig_C1-set"/>
</dbReference>
<dbReference type="InterPro" id="IPR013106">
    <property type="entry name" value="Ig_V-set"/>
</dbReference>
<evidence type="ECO:0000256" key="4">
    <source>
        <dbReference type="ARBA" id="ARBA00023136"/>
    </source>
</evidence>
<feature type="non-terminal residue" evidence="9">
    <location>
        <position position="1"/>
    </location>
</feature>
<protein>
    <submittedName>
        <fullName evidence="9">IGL1 protein</fullName>
    </submittedName>
</protein>
<feature type="transmembrane region" description="Helical" evidence="7">
    <location>
        <begin position="196"/>
        <end position="221"/>
    </location>
</feature>
<evidence type="ECO:0000256" key="2">
    <source>
        <dbReference type="ARBA" id="ARBA00022692"/>
    </source>
</evidence>
<dbReference type="InterPro" id="IPR007110">
    <property type="entry name" value="Ig-like_dom"/>
</dbReference>
<organism evidence="9 10">
    <name type="scientific">Odontophorus gujanensis</name>
    <name type="common">marbled wood quail</name>
    <dbReference type="NCBI Taxonomy" id="886794"/>
    <lineage>
        <taxon>Eukaryota</taxon>
        <taxon>Metazoa</taxon>
        <taxon>Chordata</taxon>
        <taxon>Craniata</taxon>
        <taxon>Vertebrata</taxon>
        <taxon>Euteleostomi</taxon>
        <taxon>Archelosauria</taxon>
        <taxon>Archosauria</taxon>
        <taxon>Dinosauria</taxon>
        <taxon>Saurischia</taxon>
        <taxon>Theropoda</taxon>
        <taxon>Coelurosauria</taxon>
        <taxon>Aves</taxon>
        <taxon>Neognathae</taxon>
        <taxon>Galloanserae</taxon>
        <taxon>Galliformes</taxon>
        <taxon>Odontophoridae</taxon>
        <taxon>Odontophorus</taxon>
    </lineage>
</organism>
<dbReference type="EMBL" id="VXAB01007898">
    <property type="protein sequence ID" value="NXJ10751.1"/>
    <property type="molecule type" value="Genomic_DNA"/>
</dbReference>
<feature type="domain" description="Ig-like" evidence="8">
    <location>
        <begin position="97"/>
        <end position="186"/>
    </location>
</feature>
<feature type="transmembrane region" description="Helical" evidence="7">
    <location>
        <begin position="233"/>
        <end position="254"/>
    </location>
</feature>
<evidence type="ECO:0000256" key="1">
    <source>
        <dbReference type="ARBA" id="ARBA00004370"/>
    </source>
</evidence>
<gene>
    <name evidence="9" type="primary">Igl1</name>
    <name evidence="9" type="ORF">ODOGUJ_R08552</name>
</gene>
<evidence type="ECO:0000259" key="8">
    <source>
        <dbReference type="PROSITE" id="PS50835"/>
    </source>
</evidence>
<dbReference type="Proteomes" id="UP000522663">
    <property type="component" value="Unassembled WGS sequence"/>
</dbReference>
<evidence type="ECO:0000256" key="3">
    <source>
        <dbReference type="ARBA" id="ARBA00022989"/>
    </source>
</evidence>
<dbReference type="InterPro" id="IPR013783">
    <property type="entry name" value="Ig-like_fold"/>
</dbReference>
<evidence type="ECO:0000313" key="9">
    <source>
        <dbReference type="EMBL" id="NXJ10751.1"/>
    </source>
</evidence>
<dbReference type="AlphaFoldDB" id="A0A7K9YSG7"/>
<keyword evidence="3 7" id="KW-1133">Transmembrane helix</keyword>
<dbReference type="GO" id="GO:0016020">
    <property type="term" value="C:membrane"/>
    <property type="evidence" value="ECO:0007669"/>
    <property type="project" value="UniProtKB-SubCell"/>
</dbReference>
<dbReference type="PANTHER" id="PTHR19256:SF65">
    <property type="entry name" value="T CELL RECEPTOR GAMMA CONSTANT 1-RELATED"/>
    <property type="match status" value="1"/>
</dbReference>
<evidence type="ECO:0000256" key="5">
    <source>
        <dbReference type="ARBA" id="ARBA00023170"/>
    </source>
</evidence>
<dbReference type="Gene3D" id="2.60.40.10">
    <property type="entry name" value="Immunoglobulins"/>
    <property type="match status" value="2"/>
</dbReference>
<dbReference type="InterPro" id="IPR051117">
    <property type="entry name" value="TRG_var/const_region"/>
</dbReference>
<proteinExistence type="predicted"/>
<dbReference type="PROSITE" id="PS50835">
    <property type="entry name" value="IG_LIKE"/>
    <property type="match status" value="1"/>
</dbReference>
<dbReference type="PANTHER" id="PTHR19256">
    <property type="entry name" value="T-CELL RECEPTOR GAMMA CHAIN"/>
    <property type="match status" value="1"/>
</dbReference>
<dbReference type="SMART" id="SM00407">
    <property type="entry name" value="IGc1"/>
    <property type="match status" value="1"/>
</dbReference>
<dbReference type="OrthoDB" id="8924181at2759"/>
<comment type="subcellular location">
    <subcellularLocation>
        <location evidence="1">Membrane</location>
    </subcellularLocation>
</comment>
<dbReference type="CDD" id="cd00098">
    <property type="entry name" value="IgC1"/>
    <property type="match status" value="1"/>
</dbReference>
<evidence type="ECO:0000313" key="10">
    <source>
        <dbReference type="Proteomes" id="UP000522663"/>
    </source>
</evidence>
<comment type="caution">
    <text evidence="9">The sequence shown here is derived from an EMBL/GenBank/DDBJ whole genome shotgun (WGS) entry which is preliminary data.</text>
</comment>
<accession>A0A7K9YSG7</accession>
<dbReference type="Pfam" id="PF07686">
    <property type="entry name" value="V-set"/>
    <property type="match status" value="1"/>
</dbReference>
<keyword evidence="5" id="KW-0675">Receptor</keyword>
<keyword evidence="4 7" id="KW-0472">Membrane</keyword>
<dbReference type="InterPro" id="IPR036179">
    <property type="entry name" value="Ig-like_dom_sf"/>
</dbReference>
<evidence type="ECO:0000256" key="7">
    <source>
        <dbReference type="SAM" id="Phobius"/>
    </source>
</evidence>
<name>A0A7K9YSG7_9GALL</name>
<keyword evidence="10" id="KW-1185">Reference proteome</keyword>
<dbReference type="SUPFAM" id="SSF48726">
    <property type="entry name" value="Immunoglobulin"/>
    <property type="match status" value="2"/>
</dbReference>
<sequence length="255" mass="29882">KTAIHWYQQKENKTLMRMIYFTSGATVVDDSLQRHRYMIQTVSRQKLCILTIRNVLPDDAASYYCAYWTLSVVYDYYYKVFGSGTKLIVSDKGNSAPAHFEILRERHKNELVYVCLIEKFYPGVIRVKWIDEANKEVTQNVVTGDVWKSAEEEMYSVSSWLSVPLENKDKKYFCSYEHESKEDSLSTQGKHCILKFLWTIHPGSTCFFLGGCRTLMFCLAFVTDHLTHKAAQLVYIVLLLKSFMYYVIILLFFFF</sequence>
<keyword evidence="2 7" id="KW-0812">Transmembrane</keyword>
<evidence type="ECO:0000256" key="6">
    <source>
        <dbReference type="ARBA" id="ARBA00023319"/>
    </source>
</evidence>